<feature type="compositionally biased region" description="Low complexity" evidence="8">
    <location>
        <begin position="441"/>
        <end position="458"/>
    </location>
</feature>
<dbReference type="PROSITE" id="PS51195">
    <property type="entry name" value="Q_MOTIF"/>
    <property type="match status" value="1"/>
</dbReference>
<dbReference type="SMART" id="SM00490">
    <property type="entry name" value="HELICc"/>
    <property type="match status" value="1"/>
</dbReference>
<dbReference type="SMART" id="SM00487">
    <property type="entry name" value="DEXDc"/>
    <property type="match status" value="1"/>
</dbReference>
<dbReference type="RefSeq" id="WP_179662805.1">
    <property type="nucleotide sequence ID" value="NZ_JACCBG010000001.1"/>
</dbReference>
<evidence type="ECO:0000256" key="7">
    <source>
        <dbReference type="RuleBase" id="RU000492"/>
    </source>
</evidence>
<feature type="domain" description="Helicase C-terminal" evidence="10">
    <location>
        <begin position="240"/>
        <end position="388"/>
    </location>
</feature>
<evidence type="ECO:0000256" key="2">
    <source>
        <dbReference type="ARBA" id="ARBA00022741"/>
    </source>
</evidence>
<dbReference type="Pfam" id="PF00271">
    <property type="entry name" value="Helicase_C"/>
    <property type="match status" value="1"/>
</dbReference>
<dbReference type="EMBL" id="JACCBG010000001">
    <property type="protein sequence ID" value="NYD40994.1"/>
    <property type="molecule type" value="Genomic_DNA"/>
</dbReference>
<dbReference type="SUPFAM" id="SSF52540">
    <property type="entry name" value="P-loop containing nucleoside triphosphate hydrolases"/>
    <property type="match status" value="1"/>
</dbReference>
<dbReference type="Pfam" id="PF00270">
    <property type="entry name" value="DEAD"/>
    <property type="match status" value="1"/>
</dbReference>
<dbReference type="GO" id="GO:0016787">
    <property type="term" value="F:hydrolase activity"/>
    <property type="evidence" value="ECO:0007669"/>
    <property type="project" value="UniProtKB-KW"/>
</dbReference>
<dbReference type="PANTHER" id="PTHR47963">
    <property type="entry name" value="DEAD-BOX ATP-DEPENDENT RNA HELICASE 47, MITOCHONDRIAL"/>
    <property type="match status" value="1"/>
</dbReference>
<dbReference type="Gene3D" id="3.40.50.300">
    <property type="entry name" value="P-loop containing nucleotide triphosphate hydrolases"/>
    <property type="match status" value="2"/>
</dbReference>
<reference evidence="12 13" key="1">
    <citation type="submission" date="2020-07" db="EMBL/GenBank/DDBJ databases">
        <title>Sequencing the genomes of 1000 actinobacteria strains.</title>
        <authorList>
            <person name="Klenk H.-P."/>
        </authorList>
    </citation>
    <scope>NUCLEOTIDE SEQUENCE [LARGE SCALE GENOMIC DNA]</scope>
    <source>
        <strain evidence="12 13">DSM 21350</strain>
    </source>
</reference>
<feature type="domain" description="DEAD-box RNA helicase Q" evidence="11">
    <location>
        <begin position="2"/>
        <end position="30"/>
    </location>
</feature>
<dbReference type="GO" id="GO:0005829">
    <property type="term" value="C:cytosol"/>
    <property type="evidence" value="ECO:0007669"/>
    <property type="project" value="TreeGrafter"/>
</dbReference>
<sequence length="500" mass="54336">MTTFRELGVLPEICDALERAGITTPFAIQEMTLSVALMGTDLIGQARTGTGKTLAFGIPVLQRSVSPKDPDYAELPQGKPQALVVAPTRELALQVSSDLALAGKDRGLRVLTVYGGVGYESQLEALESGVDVVVGTPGRLIDLANRRALDISHVHALVLDEADEMLDLGFLPDVERILKMTPETRQTMLFSATMPAAIVSLARIHMRHPMNIRAESSYENATVPATAQFIFQAHDLDKPEIVGRILQADDAGKVIVFTRTKRQAQRIADDLAERGFKSSPLHGDMQQAARERAMARFREDKIQVLVATDVAARGIDVAGVSHVINYTCPEDDKTYVHRIGRTGRAGATGVAVTFVDWADLHRWKMINKALDLPFDEPQETYSTSEHLFHDLGIAPGTKGRLVEAPPRERSPRPERSDRSERTERSGDRPSRSRNRSRTRSRSGQTVEGAEATASAASGPEGQDSEGGQRPEGAGRSRNRRRRRPSGSGSGAADAAPASSD</sequence>
<dbReference type="InterPro" id="IPR044742">
    <property type="entry name" value="DEAD/DEAH_RhlB"/>
</dbReference>
<evidence type="ECO:0000256" key="8">
    <source>
        <dbReference type="SAM" id="MobiDB-lite"/>
    </source>
</evidence>
<evidence type="ECO:0000259" key="10">
    <source>
        <dbReference type="PROSITE" id="PS51194"/>
    </source>
</evidence>
<dbReference type="InterPro" id="IPR014014">
    <property type="entry name" value="RNA_helicase_DEAD_Q_motif"/>
</dbReference>
<dbReference type="CDD" id="cd18787">
    <property type="entry name" value="SF2_C_DEAD"/>
    <property type="match status" value="1"/>
</dbReference>
<evidence type="ECO:0000256" key="1">
    <source>
        <dbReference type="ARBA" id="ARBA00012552"/>
    </source>
</evidence>
<dbReference type="PROSITE" id="PS51194">
    <property type="entry name" value="HELICASE_CTER"/>
    <property type="match status" value="1"/>
</dbReference>
<keyword evidence="13" id="KW-1185">Reference proteome</keyword>
<dbReference type="CDD" id="cd00268">
    <property type="entry name" value="DEADc"/>
    <property type="match status" value="1"/>
</dbReference>
<organism evidence="12 13">
    <name type="scientific">Nocardioides panaciterrulae</name>
    <dbReference type="NCBI Taxonomy" id="661492"/>
    <lineage>
        <taxon>Bacteria</taxon>
        <taxon>Bacillati</taxon>
        <taxon>Actinomycetota</taxon>
        <taxon>Actinomycetes</taxon>
        <taxon>Propionibacteriales</taxon>
        <taxon>Nocardioidaceae</taxon>
        <taxon>Nocardioides</taxon>
    </lineage>
</organism>
<keyword evidence="5 7" id="KW-0067">ATP-binding</keyword>
<feature type="domain" description="Helicase ATP-binding" evidence="9">
    <location>
        <begin position="33"/>
        <end position="212"/>
    </location>
</feature>
<dbReference type="InterPro" id="IPR011545">
    <property type="entry name" value="DEAD/DEAH_box_helicase_dom"/>
</dbReference>
<comment type="similarity">
    <text evidence="7">Belongs to the DEAD box helicase family.</text>
</comment>
<dbReference type="PANTHER" id="PTHR47963:SF8">
    <property type="entry name" value="ATP-DEPENDENT RNA HELICASE DEAD"/>
    <property type="match status" value="1"/>
</dbReference>
<dbReference type="InterPro" id="IPR014001">
    <property type="entry name" value="Helicase_ATP-bd"/>
</dbReference>
<comment type="caution">
    <text evidence="12">The sequence shown here is derived from an EMBL/GenBank/DDBJ whole genome shotgun (WGS) entry which is preliminary data.</text>
</comment>
<dbReference type="EC" id="3.6.4.13" evidence="1"/>
<name>A0A7Y9E4N2_9ACTN</name>
<evidence type="ECO:0000256" key="4">
    <source>
        <dbReference type="ARBA" id="ARBA00022806"/>
    </source>
</evidence>
<accession>A0A7Y9E4N2</accession>
<dbReference type="InterPro" id="IPR027417">
    <property type="entry name" value="P-loop_NTPase"/>
</dbReference>
<dbReference type="GO" id="GO:0009409">
    <property type="term" value="P:response to cold"/>
    <property type="evidence" value="ECO:0007669"/>
    <property type="project" value="TreeGrafter"/>
</dbReference>
<dbReference type="InterPro" id="IPR001650">
    <property type="entry name" value="Helicase_C-like"/>
</dbReference>
<evidence type="ECO:0000313" key="12">
    <source>
        <dbReference type="EMBL" id="NYD40994.1"/>
    </source>
</evidence>
<dbReference type="InterPro" id="IPR000629">
    <property type="entry name" value="RNA-helicase_DEAD-box_CS"/>
</dbReference>
<evidence type="ECO:0000256" key="3">
    <source>
        <dbReference type="ARBA" id="ARBA00022801"/>
    </source>
</evidence>
<evidence type="ECO:0000313" key="13">
    <source>
        <dbReference type="Proteomes" id="UP000535511"/>
    </source>
</evidence>
<evidence type="ECO:0000259" key="9">
    <source>
        <dbReference type="PROSITE" id="PS51192"/>
    </source>
</evidence>
<feature type="short sequence motif" description="Q motif" evidence="6">
    <location>
        <begin position="2"/>
        <end position="30"/>
    </location>
</feature>
<dbReference type="PROSITE" id="PS00039">
    <property type="entry name" value="DEAD_ATP_HELICASE"/>
    <property type="match status" value="1"/>
</dbReference>
<feature type="compositionally biased region" description="Low complexity" evidence="8">
    <location>
        <begin position="490"/>
        <end position="500"/>
    </location>
</feature>
<protein>
    <recommendedName>
        <fullName evidence="1">RNA helicase</fullName>
        <ecNumber evidence="1">3.6.4.13</ecNumber>
    </recommendedName>
</protein>
<dbReference type="Proteomes" id="UP000535511">
    <property type="component" value="Unassembled WGS sequence"/>
</dbReference>
<proteinExistence type="inferred from homology"/>
<evidence type="ECO:0000259" key="11">
    <source>
        <dbReference type="PROSITE" id="PS51195"/>
    </source>
</evidence>
<feature type="compositionally biased region" description="Basic residues" evidence="8">
    <location>
        <begin position="431"/>
        <end position="440"/>
    </location>
</feature>
<evidence type="ECO:0000256" key="6">
    <source>
        <dbReference type="PROSITE-ProRule" id="PRU00552"/>
    </source>
</evidence>
<dbReference type="AlphaFoldDB" id="A0A7Y9E4N2"/>
<feature type="compositionally biased region" description="Basic and acidic residues" evidence="8">
    <location>
        <begin position="405"/>
        <end position="430"/>
    </location>
</feature>
<feature type="region of interest" description="Disordered" evidence="8">
    <location>
        <begin position="389"/>
        <end position="500"/>
    </location>
</feature>
<gene>
    <name evidence="12" type="ORF">BJZ21_001077</name>
</gene>
<dbReference type="GO" id="GO:0005840">
    <property type="term" value="C:ribosome"/>
    <property type="evidence" value="ECO:0007669"/>
    <property type="project" value="TreeGrafter"/>
</dbReference>
<dbReference type="GO" id="GO:0033592">
    <property type="term" value="F:RNA strand annealing activity"/>
    <property type="evidence" value="ECO:0007669"/>
    <property type="project" value="TreeGrafter"/>
</dbReference>
<dbReference type="InterPro" id="IPR050547">
    <property type="entry name" value="DEAD_box_RNA_helicases"/>
</dbReference>
<keyword evidence="3 7" id="KW-0378">Hydrolase</keyword>
<keyword evidence="4 7" id="KW-0347">Helicase</keyword>
<dbReference type="PROSITE" id="PS51192">
    <property type="entry name" value="HELICASE_ATP_BIND_1"/>
    <property type="match status" value="1"/>
</dbReference>
<keyword evidence="2 7" id="KW-0547">Nucleotide-binding</keyword>
<dbReference type="GO" id="GO:0003724">
    <property type="term" value="F:RNA helicase activity"/>
    <property type="evidence" value="ECO:0007669"/>
    <property type="project" value="UniProtKB-EC"/>
</dbReference>
<dbReference type="GO" id="GO:0005524">
    <property type="term" value="F:ATP binding"/>
    <property type="evidence" value="ECO:0007669"/>
    <property type="project" value="UniProtKB-KW"/>
</dbReference>
<evidence type="ECO:0000256" key="5">
    <source>
        <dbReference type="ARBA" id="ARBA00022840"/>
    </source>
</evidence>